<feature type="compositionally biased region" description="Polar residues" evidence="1">
    <location>
        <begin position="8"/>
        <end position="25"/>
    </location>
</feature>
<evidence type="ECO:0000313" key="2">
    <source>
        <dbReference type="EMBL" id="MXV21034.1"/>
    </source>
</evidence>
<evidence type="ECO:0000256" key="1">
    <source>
        <dbReference type="SAM" id="MobiDB-lite"/>
    </source>
</evidence>
<feature type="compositionally biased region" description="Basic and acidic residues" evidence="1">
    <location>
        <begin position="46"/>
        <end position="56"/>
    </location>
</feature>
<dbReference type="EMBL" id="WVHK01000069">
    <property type="protein sequence ID" value="MXV21034.1"/>
    <property type="molecule type" value="Genomic_DNA"/>
</dbReference>
<dbReference type="RefSeq" id="WP_160981011.1">
    <property type="nucleotide sequence ID" value="NZ_WVHK01000069.1"/>
</dbReference>
<accession>A0A6I4YMN2</accession>
<feature type="region of interest" description="Disordered" evidence="1">
    <location>
        <begin position="1"/>
        <end position="70"/>
    </location>
</feature>
<organism evidence="2 3">
    <name type="scientific">Deinococcus xianganensis</name>
    <dbReference type="NCBI Taxonomy" id="1507289"/>
    <lineage>
        <taxon>Bacteria</taxon>
        <taxon>Thermotogati</taxon>
        <taxon>Deinococcota</taxon>
        <taxon>Deinococci</taxon>
        <taxon>Deinococcales</taxon>
        <taxon>Deinococcaceae</taxon>
        <taxon>Deinococcus</taxon>
    </lineage>
</organism>
<comment type="caution">
    <text evidence="2">The sequence shown here is derived from an EMBL/GenBank/DDBJ whole genome shotgun (WGS) entry which is preliminary data.</text>
</comment>
<gene>
    <name evidence="2" type="ORF">GLX28_15495</name>
</gene>
<reference evidence="2 3" key="1">
    <citation type="submission" date="2019-11" db="EMBL/GenBank/DDBJ databases">
        <title>Genome sequence of Deinococcus xianganensis Y35, AI-2 producing algicidal bacterium, isolated from lake water.</title>
        <authorList>
            <person name="Li Y."/>
        </authorList>
    </citation>
    <scope>NUCLEOTIDE SEQUENCE [LARGE SCALE GENOMIC DNA]</scope>
    <source>
        <strain evidence="2 3">Y35</strain>
    </source>
</reference>
<sequence length="70" mass="7655">MNEDQRRPTANSTDMTDNQAVTNDLPTRPGRGARHEPGAEPSQDLLDEKISRDTRGDLPGNTIPDSAPQE</sequence>
<dbReference type="AlphaFoldDB" id="A0A6I4YMN2"/>
<proteinExistence type="predicted"/>
<evidence type="ECO:0000313" key="3">
    <source>
        <dbReference type="Proteomes" id="UP000430519"/>
    </source>
</evidence>
<dbReference type="Proteomes" id="UP000430519">
    <property type="component" value="Unassembled WGS sequence"/>
</dbReference>
<keyword evidence="3" id="KW-1185">Reference proteome</keyword>
<protein>
    <submittedName>
        <fullName evidence="2">Uncharacterized protein</fullName>
    </submittedName>
</protein>
<name>A0A6I4YMN2_9DEIO</name>